<sequence>MRDYHKHLRSLKRSFGLKIPAQLLFSIAEKMHRKMSACLAVVVCFLLFTKRVAISEGPMRSCFSQLECSDNECCVQKGTFVYCKLLSKKGSRCSSKPNYNNTIHIQYCPCISSYWCDNDRSQSMCMPYEDIY</sequence>
<dbReference type="EMBL" id="JAFNEN010000843">
    <property type="protein sequence ID" value="KAG8176895.1"/>
    <property type="molecule type" value="Genomic_DNA"/>
</dbReference>
<evidence type="ECO:0008006" key="3">
    <source>
        <dbReference type="Google" id="ProtNLM"/>
    </source>
</evidence>
<dbReference type="Proteomes" id="UP000827092">
    <property type="component" value="Unassembled WGS sequence"/>
</dbReference>
<name>A0AAV6TXW1_9ARAC</name>
<evidence type="ECO:0000313" key="2">
    <source>
        <dbReference type="Proteomes" id="UP000827092"/>
    </source>
</evidence>
<reference evidence="1 2" key="1">
    <citation type="journal article" date="2022" name="Nat. Ecol. Evol.">
        <title>A masculinizing supergene underlies an exaggerated male reproductive morph in a spider.</title>
        <authorList>
            <person name="Hendrickx F."/>
            <person name="De Corte Z."/>
            <person name="Sonet G."/>
            <person name="Van Belleghem S.M."/>
            <person name="Kostlbacher S."/>
            <person name="Vangestel C."/>
        </authorList>
    </citation>
    <scope>NUCLEOTIDE SEQUENCE [LARGE SCALE GENOMIC DNA]</scope>
    <source>
        <strain evidence="1">W744_W776</strain>
    </source>
</reference>
<dbReference type="AlphaFoldDB" id="A0AAV6TXW1"/>
<evidence type="ECO:0000313" key="1">
    <source>
        <dbReference type="EMBL" id="KAG8176895.1"/>
    </source>
</evidence>
<gene>
    <name evidence="1" type="ORF">JTE90_000480</name>
</gene>
<organism evidence="1 2">
    <name type="scientific">Oedothorax gibbosus</name>
    <dbReference type="NCBI Taxonomy" id="931172"/>
    <lineage>
        <taxon>Eukaryota</taxon>
        <taxon>Metazoa</taxon>
        <taxon>Ecdysozoa</taxon>
        <taxon>Arthropoda</taxon>
        <taxon>Chelicerata</taxon>
        <taxon>Arachnida</taxon>
        <taxon>Araneae</taxon>
        <taxon>Araneomorphae</taxon>
        <taxon>Entelegynae</taxon>
        <taxon>Araneoidea</taxon>
        <taxon>Linyphiidae</taxon>
        <taxon>Erigoninae</taxon>
        <taxon>Oedothorax</taxon>
    </lineage>
</organism>
<keyword evidence="2" id="KW-1185">Reference proteome</keyword>
<accession>A0AAV6TXW1</accession>
<comment type="caution">
    <text evidence="1">The sequence shown here is derived from an EMBL/GenBank/DDBJ whole genome shotgun (WGS) entry which is preliminary data.</text>
</comment>
<proteinExistence type="predicted"/>
<dbReference type="Gene3D" id="2.10.80.10">
    <property type="entry name" value="Lipase, subunit A"/>
    <property type="match status" value="1"/>
</dbReference>
<protein>
    <recommendedName>
        <fullName evidence="3">Prokineticin domain-containing protein</fullName>
    </recommendedName>
</protein>